<dbReference type="Pfam" id="PF01381">
    <property type="entry name" value="HTH_3"/>
    <property type="match status" value="1"/>
</dbReference>
<dbReference type="PANTHER" id="PTHR46558:SF4">
    <property type="entry name" value="DNA-BIDING PHAGE PROTEIN"/>
    <property type="match status" value="1"/>
</dbReference>
<reference evidence="4" key="1">
    <citation type="submission" date="2016-10" db="EMBL/GenBank/DDBJ databases">
        <authorList>
            <person name="Varghese N."/>
            <person name="Submissions S."/>
        </authorList>
    </citation>
    <scope>NUCLEOTIDE SEQUENCE [LARGE SCALE GENOMIC DNA]</scope>
    <source>
        <strain evidence="4">DSM 13327</strain>
    </source>
</reference>
<dbReference type="RefSeq" id="WP_090944288.1">
    <property type="nucleotide sequence ID" value="NZ_FOTS01000082.1"/>
</dbReference>
<evidence type="ECO:0000259" key="2">
    <source>
        <dbReference type="PROSITE" id="PS50943"/>
    </source>
</evidence>
<organism evidence="3 4">
    <name type="scientific">Pelosinus propionicus DSM 13327</name>
    <dbReference type="NCBI Taxonomy" id="1123291"/>
    <lineage>
        <taxon>Bacteria</taxon>
        <taxon>Bacillati</taxon>
        <taxon>Bacillota</taxon>
        <taxon>Negativicutes</taxon>
        <taxon>Selenomonadales</taxon>
        <taxon>Sporomusaceae</taxon>
        <taxon>Pelosinus</taxon>
    </lineage>
</organism>
<dbReference type="InterPro" id="IPR001387">
    <property type="entry name" value="Cro/C1-type_HTH"/>
</dbReference>
<keyword evidence="4" id="KW-1185">Reference proteome</keyword>
<proteinExistence type="predicted"/>
<dbReference type="SMART" id="SM00530">
    <property type="entry name" value="HTH_XRE"/>
    <property type="match status" value="1"/>
</dbReference>
<sequence>MINEALRLVRLAHGYKSKEVAEKIGVSASYLSEIESGKKTPTLDLLQKYSDVFGIRLSTLMFFAEELNREIPKEKIKDNVRKYIFKLMKLIEKQKDVVVDEEDSGKTS</sequence>
<dbReference type="PANTHER" id="PTHR46558">
    <property type="entry name" value="TRACRIPTIONAL REGULATORY PROTEIN-RELATED-RELATED"/>
    <property type="match status" value="1"/>
</dbReference>
<name>A0A1I4Q4S9_9FIRM</name>
<evidence type="ECO:0000313" key="3">
    <source>
        <dbReference type="EMBL" id="SFM34675.1"/>
    </source>
</evidence>
<dbReference type="Proteomes" id="UP000199520">
    <property type="component" value="Unassembled WGS sequence"/>
</dbReference>
<gene>
    <name evidence="3" type="ORF">SAMN04490355_108213</name>
</gene>
<evidence type="ECO:0000256" key="1">
    <source>
        <dbReference type="ARBA" id="ARBA00023125"/>
    </source>
</evidence>
<protein>
    <submittedName>
        <fullName evidence="3">DNA-binding transcriptional regulator, XRE-family HTH domain</fullName>
    </submittedName>
</protein>
<evidence type="ECO:0000313" key="4">
    <source>
        <dbReference type="Proteomes" id="UP000199520"/>
    </source>
</evidence>
<dbReference type="SUPFAM" id="SSF47413">
    <property type="entry name" value="lambda repressor-like DNA-binding domains"/>
    <property type="match status" value="1"/>
</dbReference>
<dbReference type="OrthoDB" id="1859224at2"/>
<accession>A0A1I4Q4S9</accession>
<keyword evidence="1 3" id="KW-0238">DNA-binding</keyword>
<dbReference type="AlphaFoldDB" id="A0A1I4Q4S9"/>
<dbReference type="EMBL" id="FOTS01000082">
    <property type="protein sequence ID" value="SFM34675.1"/>
    <property type="molecule type" value="Genomic_DNA"/>
</dbReference>
<dbReference type="STRING" id="1123291.SAMN04490355_108213"/>
<dbReference type="InterPro" id="IPR010982">
    <property type="entry name" value="Lambda_DNA-bd_dom_sf"/>
</dbReference>
<dbReference type="GO" id="GO:0003677">
    <property type="term" value="F:DNA binding"/>
    <property type="evidence" value="ECO:0007669"/>
    <property type="project" value="UniProtKB-KW"/>
</dbReference>
<feature type="domain" description="HTH cro/C1-type" evidence="2">
    <location>
        <begin position="6"/>
        <end position="60"/>
    </location>
</feature>
<dbReference type="CDD" id="cd00093">
    <property type="entry name" value="HTH_XRE"/>
    <property type="match status" value="1"/>
</dbReference>
<dbReference type="PROSITE" id="PS50943">
    <property type="entry name" value="HTH_CROC1"/>
    <property type="match status" value="1"/>
</dbReference>
<dbReference type="Gene3D" id="1.10.260.40">
    <property type="entry name" value="lambda repressor-like DNA-binding domains"/>
    <property type="match status" value="1"/>
</dbReference>